<dbReference type="InterPro" id="IPR025645">
    <property type="entry name" value="DUF4349"/>
</dbReference>
<keyword evidence="2" id="KW-1133">Transmembrane helix</keyword>
<feature type="compositionally biased region" description="Low complexity" evidence="1">
    <location>
        <begin position="283"/>
        <end position="301"/>
    </location>
</feature>
<feature type="chain" id="PRO_5046760427" evidence="3">
    <location>
        <begin position="24"/>
        <end position="301"/>
    </location>
</feature>
<feature type="compositionally biased region" description="Gly residues" evidence="1">
    <location>
        <begin position="37"/>
        <end position="46"/>
    </location>
</feature>
<dbReference type="RefSeq" id="WP_133105934.1">
    <property type="nucleotide sequence ID" value="NZ_SMNA01000001.1"/>
</dbReference>
<feature type="domain" description="DUF4349" evidence="4">
    <location>
        <begin position="62"/>
        <end position="273"/>
    </location>
</feature>
<proteinExistence type="predicted"/>
<evidence type="ECO:0000313" key="6">
    <source>
        <dbReference type="Proteomes" id="UP000504882"/>
    </source>
</evidence>
<dbReference type="PROSITE" id="PS51257">
    <property type="entry name" value="PROKAR_LIPOPROTEIN"/>
    <property type="match status" value="1"/>
</dbReference>
<feature type="transmembrane region" description="Helical" evidence="2">
    <location>
        <begin position="250"/>
        <end position="274"/>
    </location>
</feature>
<keyword evidence="2" id="KW-0472">Membrane</keyword>
<feature type="compositionally biased region" description="Low complexity" evidence="1">
    <location>
        <begin position="23"/>
        <end position="36"/>
    </location>
</feature>
<keyword evidence="3" id="KW-0732">Signal</keyword>
<name>A0ABY2E965_9MICO</name>
<sequence>MRRPRWGLALLLATMLLAGCSNAGSGSGDSGADPGYLSGGDGGGGVAEQEAADRDLGGDENRQIITTGYATVVVDDPAEAADRVALLAETAGGRVDQRSEVAAGSQGQDSPGWASLTIRVPADELNRLIEDLDDLGDVRDLNQTSQDVTQTAVDLDARILALQASTDRLLQIMADAEDSGDLIAAESALSDRQAELESLQAERAYLADQVSMSTLQLQLEAREEATIEAGGFLGGIETGWRALVTFASGLLVFLGVIAPWLLVVGVPVTAIVWLTRRRRRRTTAAVPGAPQPPDDGAAQEA</sequence>
<evidence type="ECO:0000313" key="5">
    <source>
        <dbReference type="EMBL" id="TDE99032.1"/>
    </source>
</evidence>
<accession>A0ABY2E965</accession>
<feature type="region of interest" description="Disordered" evidence="1">
    <location>
        <begin position="23"/>
        <end position="60"/>
    </location>
</feature>
<evidence type="ECO:0000256" key="2">
    <source>
        <dbReference type="SAM" id="Phobius"/>
    </source>
</evidence>
<feature type="region of interest" description="Disordered" evidence="1">
    <location>
        <begin position="282"/>
        <end position="301"/>
    </location>
</feature>
<evidence type="ECO:0000256" key="3">
    <source>
        <dbReference type="SAM" id="SignalP"/>
    </source>
</evidence>
<comment type="caution">
    <text evidence="5">The sequence shown here is derived from an EMBL/GenBank/DDBJ whole genome shotgun (WGS) entry which is preliminary data.</text>
</comment>
<keyword evidence="2" id="KW-0812">Transmembrane</keyword>
<gene>
    <name evidence="5" type="ORF">EXU48_02270</name>
</gene>
<protein>
    <submittedName>
        <fullName evidence="5">DUF4349 domain-containing protein</fullName>
    </submittedName>
</protein>
<dbReference type="EMBL" id="SMNA01000001">
    <property type="protein sequence ID" value="TDE99032.1"/>
    <property type="molecule type" value="Genomic_DNA"/>
</dbReference>
<reference evidence="5 6" key="1">
    <citation type="submission" date="2019-03" db="EMBL/GenBank/DDBJ databases">
        <title>Genomic features of bacteria from cold environments.</title>
        <authorList>
            <person name="Shen L."/>
        </authorList>
    </citation>
    <scope>NUCLEOTIDE SEQUENCE [LARGE SCALE GENOMIC DNA]</scope>
    <source>
        <strain evidence="6">T3246-1</strain>
    </source>
</reference>
<dbReference type="Proteomes" id="UP000504882">
    <property type="component" value="Unassembled WGS sequence"/>
</dbReference>
<feature type="compositionally biased region" description="Basic and acidic residues" evidence="1">
    <location>
        <begin position="51"/>
        <end position="60"/>
    </location>
</feature>
<evidence type="ECO:0000259" key="4">
    <source>
        <dbReference type="Pfam" id="PF14257"/>
    </source>
</evidence>
<feature type="signal peptide" evidence="3">
    <location>
        <begin position="1"/>
        <end position="23"/>
    </location>
</feature>
<organism evidence="5 6">
    <name type="scientific">Occultella glacieicola</name>
    <dbReference type="NCBI Taxonomy" id="2518684"/>
    <lineage>
        <taxon>Bacteria</taxon>
        <taxon>Bacillati</taxon>
        <taxon>Actinomycetota</taxon>
        <taxon>Actinomycetes</taxon>
        <taxon>Micrococcales</taxon>
        <taxon>Ruaniaceae</taxon>
        <taxon>Occultella</taxon>
    </lineage>
</organism>
<dbReference type="Pfam" id="PF14257">
    <property type="entry name" value="DUF4349"/>
    <property type="match status" value="1"/>
</dbReference>
<keyword evidence="6" id="KW-1185">Reference proteome</keyword>
<evidence type="ECO:0000256" key="1">
    <source>
        <dbReference type="SAM" id="MobiDB-lite"/>
    </source>
</evidence>